<gene>
    <name evidence="2" type="ORF">CNEO2_700019</name>
    <name evidence="1" type="ORF">CNEO_42059</name>
</gene>
<dbReference type="Pfam" id="PF06763">
    <property type="entry name" value="Minor_tail_Z"/>
    <property type="match status" value="1"/>
</dbReference>
<proteinExistence type="predicted"/>
<evidence type="ECO:0000313" key="2">
    <source>
        <dbReference type="EMBL" id="CAI3676406.1"/>
    </source>
</evidence>
<dbReference type="Proteomes" id="UP001189143">
    <property type="component" value="Unassembled WGS sequence"/>
</dbReference>
<reference evidence="2" key="2">
    <citation type="submission" date="2022-10" db="EMBL/GenBank/DDBJ databases">
        <authorList>
            <person name="Aires J."/>
            <person name="Mesa V."/>
        </authorList>
    </citation>
    <scope>NUCLEOTIDE SEQUENCE</scope>
    <source>
        <strain evidence="2">Clostridium neonatale JD116</strain>
    </source>
</reference>
<dbReference type="RefSeq" id="WP_210886529.1">
    <property type="nucleotide sequence ID" value="NZ_CAKJVE010000004.1"/>
</dbReference>
<dbReference type="EMBL" id="CAKJVE010000004">
    <property type="protein sequence ID" value="CAG9705790.1"/>
    <property type="molecule type" value="Genomic_DNA"/>
</dbReference>
<dbReference type="InterPro" id="IPR010633">
    <property type="entry name" value="Phage_lambda_GpZ"/>
</dbReference>
<comment type="caution">
    <text evidence="1">The sequence shown here is derived from an EMBL/GenBank/DDBJ whole genome shotgun (WGS) entry which is preliminary data.</text>
</comment>
<organism evidence="1 3">
    <name type="scientific">Clostridium neonatale</name>
    <dbReference type="NCBI Taxonomy" id="137838"/>
    <lineage>
        <taxon>Bacteria</taxon>
        <taxon>Bacillati</taxon>
        <taxon>Bacillota</taxon>
        <taxon>Clostridia</taxon>
        <taxon>Eubacteriales</taxon>
        <taxon>Clostridiaceae</taxon>
        <taxon>Clostridium</taxon>
    </lineage>
</organism>
<evidence type="ECO:0000313" key="1">
    <source>
        <dbReference type="EMBL" id="CAG9705790.1"/>
    </source>
</evidence>
<protein>
    <recommendedName>
        <fullName evidence="4">Prophage minor tail protein Z (GPZ)</fullName>
    </recommendedName>
</protein>
<evidence type="ECO:0008006" key="4">
    <source>
        <dbReference type="Google" id="ProtNLM"/>
    </source>
</evidence>
<dbReference type="AlphaFoldDB" id="A0AA86JJC4"/>
<dbReference type="EMBL" id="CAMTCP010000271">
    <property type="protein sequence ID" value="CAI3676406.1"/>
    <property type="molecule type" value="Genomic_DNA"/>
</dbReference>
<evidence type="ECO:0000313" key="3">
    <source>
        <dbReference type="Proteomes" id="UP000789738"/>
    </source>
</evidence>
<dbReference type="Proteomes" id="UP000789738">
    <property type="component" value="Unassembled WGS sequence"/>
</dbReference>
<sequence length="193" mass="22216">MATLLKIDDKEIKEALKKLNKIPNQIPKASASAINRTITFANKRLKQEVRKEYTIKNTEIQSTITLRKANPSNLSAVIESCDRRLTLQRFGKSLASWKKGRPIRVRVKKTGAKKLRTNPKAFVIGLNGNLHIAKRTGKKNKNKKKETIEVLRTLSVPQMVSNRKIEQIIKKEAEVKLKERIEHEINYRLSKLR</sequence>
<accession>A0AA86JJC4</accession>
<reference evidence="1" key="1">
    <citation type="submission" date="2021-10" db="EMBL/GenBank/DDBJ databases">
        <authorList>
            <person name="Mesa V."/>
        </authorList>
    </citation>
    <scope>NUCLEOTIDE SEQUENCE</scope>
    <source>
        <strain evidence="1">CC3_PB</strain>
    </source>
</reference>
<name>A0AA86JJC4_9CLOT</name>